<evidence type="ECO:0000256" key="1">
    <source>
        <dbReference type="SAM" id="MobiDB-lite"/>
    </source>
</evidence>
<feature type="compositionally biased region" description="Pro residues" evidence="1">
    <location>
        <begin position="191"/>
        <end position="215"/>
    </location>
</feature>
<proteinExistence type="predicted"/>
<feature type="region of interest" description="Disordered" evidence="1">
    <location>
        <begin position="172"/>
        <end position="222"/>
    </location>
</feature>
<name>A0ABV6QE53_9ACTN</name>
<comment type="caution">
    <text evidence="2">The sequence shown here is derived from an EMBL/GenBank/DDBJ whole genome shotgun (WGS) entry which is preliminary data.</text>
</comment>
<organism evidence="2 3">
    <name type="scientific">Kribbella deserti</name>
    <dbReference type="NCBI Taxonomy" id="1926257"/>
    <lineage>
        <taxon>Bacteria</taxon>
        <taxon>Bacillati</taxon>
        <taxon>Actinomycetota</taxon>
        <taxon>Actinomycetes</taxon>
        <taxon>Propionibacteriales</taxon>
        <taxon>Kribbellaceae</taxon>
        <taxon>Kribbella</taxon>
    </lineage>
</organism>
<reference evidence="2 3" key="1">
    <citation type="submission" date="2024-09" db="EMBL/GenBank/DDBJ databases">
        <authorList>
            <person name="Sun Q."/>
            <person name="Mori K."/>
        </authorList>
    </citation>
    <scope>NUCLEOTIDE SEQUENCE [LARGE SCALE GENOMIC DNA]</scope>
    <source>
        <strain evidence="2 3">CGMCC 1.15906</strain>
    </source>
</reference>
<evidence type="ECO:0000313" key="2">
    <source>
        <dbReference type="EMBL" id="MFC0622901.1"/>
    </source>
</evidence>
<dbReference type="InterPro" id="IPR009351">
    <property type="entry name" value="AlkZ-like"/>
</dbReference>
<dbReference type="EMBL" id="JBHLTC010000001">
    <property type="protein sequence ID" value="MFC0622901.1"/>
    <property type="molecule type" value="Genomic_DNA"/>
</dbReference>
<dbReference type="PANTHER" id="PTHR38479:SF2">
    <property type="entry name" value="WINGED HELIX DNA-BINDING DOMAIN-CONTAINING PROTEIN"/>
    <property type="match status" value="1"/>
</dbReference>
<dbReference type="GO" id="GO:0003677">
    <property type="term" value="F:DNA binding"/>
    <property type="evidence" value="ECO:0007669"/>
    <property type="project" value="UniProtKB-KW"/>
</dbReference>
<dbReference type="PANTHER" id="PTHR38479">
    <property type="entry name" value="LMO0824 PROTEIN"/>
    <property type="match status" value="1"/>
</dbReference>
<evidence type="ECO:0000313" key="3">
    <source>
        <dbReference type="Proteomes" id="UP001589890"/>
    </source>
</evidence>
<keyword evidence="2" id="KW-0238">DNA-binding</keyword>
<gene>
    <name evidence="2" type="ORF">ACFFGN_02440</name>
</gene>
<dbReference type="Proteomes" id="UP001589890">
    <property type="component" value="Unassembled WGS sequence"/>
</dbReference>
<sequence length="402" mass="43601">MTERLSLRQLNRALLQRQGLLERSSGSALETIDHLVGMQSQAPLAPYVGLWSRLSSFTPDELVDLMNSREVVRIVLMRGTIHLVKADDALAIRPLVAEVMQRGLAANKPAAAAAAAVPSLLEVAERLLSSTPMNPSQLAAALEAEFPGHDAALLSRAVRDLLPCVQVPPRGLWRKAGQPTLTPTTTWLGRTPPPQTPPRPSSSPSTPSPPAPSPSPSSLTSSSLLAPAPLTIDDLVLRYLTAFGPASVLDAQAWSGLTRLGEVFDRLRPQLRTYLSPEGRELFDLASISLPDEDTPVDVRFIAEFDNLLLSHADRTRIIRDEHRREIITINGIVRGTILVDGFVTAWWKATLTRPTATLHITPLPNTPPLPHPATNTAATTLLNFLAPQTPTHTITFHPQAT</sequence>
<accession>A0ABV6QE53</accession>
<feature type="compositionally biased region" description="Low complexity" evidence="1">
    <location>
        <begin position="179"/>
        <end position="190"/>
    </location>
</feature>
<keyword evidence="3" id="KW-1185">Reference proteome</keyword>
<protein>
    <submittedName>
        <fullName evidence="2">Winged helix DNA-binding domain-containing protein</fullName>
    </submittedName>
</protein>
<dbReference type="RefSeq" id="WP_380043579.1">
    <property type="nucleotide sequence ID" value="NZ_JBHLTC010000001.1"/>
</dbReference>
<dbReference type="Pfam" id="PF06224">
    <property type="entry name" value="AlkZ-like"/>
    <property type="match status" value="1"/>
</dbReference>